<organism evidence="1 2">
    <name type="scientific">Catellatospora citrea</name>
    <dbReference type="NCBI Taxonomy" id="53366"/>
    <lineage>
        <taxon>Bacteria</taxon>
        <taxon>Bacillati</taxon>
        <taxon>Actinomycetota</taxon>
        <taxon>Actinomycetes</taxon>
        <taxon>Micromonosporales</taxon>
        <taxon>Micromonosporaceae</taxon>
        <taxon>Catellatospora</taxon>
    </lineage>
</organism>
<accession>A0A8J3KMT5</accession>
<name>A0A8J3KMT5_9ACTN</name>
<gene>
    <name evidence="1" type="ORF">Cci01nite_38580</name>
</gene>
<dbReference type="Proteomes" id="UP000659904">
    <property type="component" value="Unassembled WGS sequence"/>
</dbReference>
<reference evidence="1 2" key="1">
    <citation type="submission" date="2021-01" db="EMBL/GenBank/DDBJ databases">
        <title>Whole genome shotgun sequence of Catellatospora citrea NBRC 14495.</title>
        <authorList>
            <person name="Komaki H."/>
            <person name="Tamura T."/>
        </authorList>
    </citation>
    <scope>NUCLEOTIDE SEQUENCE [LARGE SCALE GENOMIC DNA]</scope>
    <source>
        <strain evidence="1 2">NBRC 14495</strain>
    </source>
</reference>
<evidence type="ECO:0000313" key="1">
    <source>
        <dbReference type="EMBL" id="GIF98764.1"/>
    </source>
</evidence>
<protein>
    <submittedName>
        <fullName evidence="1">Uncharacterized protein</fullName>
    </submittedName>
</protein>
<proteinExistence type="predicted"/>
<sequence length="174" mass="19517">MKLYCPACGEAVRNTPPAGPYPKGIRVPRHSHHDGTPLCPTVGDGGYEPHWPCQRDLDIRVLRRGRFAIPAHHRCRGPEADCALNLDEPHDICVALRHDDNHLPLGAPGFARSLNAAHSKVLADWLRTHTDDYLHLIPETGHEHAYQVMGLTIDWLNQCAEHAGFRVHTFWPTT</sequence>
<dbReference type="EMBL" id="BONH01000017">
    <property type="protein sequence ID" value="GIF98764.1"/>
    <property type="molecule type" value="Genomic_DNA"/>
</dbReference>
<keyword evidence="2" id="KW-1185">Reference proteome</keyword>
<comment type="caution">
    <text evidence="1">The sequence shown here is derived from an EMBL/GenBank/DDBJ whole genome shotgun (WGS) entry which is preliminary data.</text>
</comment>
<dbReference type="RefSeq" id="WP_120319064.1">
    <property type="nucleotide sequence ID" value="NZ_BONH01000017.1"/>
</dbReference>
<dbReference type="AlphaFoldDB" id="A0A8J3KMT5"/>
<evidence type="ECO:0000313" key="2">
    <source>
        <dbReference type="Proteomes" id="UP000659904"/>
    </source>
</evidence>